<keyword evidence="2" id="KW-1185">Reference proteome</keyword>
<sequence>MKMHLAKSTALAFLGASSLGTAVRLPGINGEYFKQYANGNGANVYIRNSYHDGLDAHSKRFYETYHNDTKKFEICAETNFVDTYTTDGALGADCSDIMEELEANPGYFETGDYVGSDYNYLAVCGTCAFGVYRLDGSNAEVNIGSKDVVDNIYSALNRFQRNGHVGAKGNFTCGDSIPISWAILKAT</sequence>
<dbReference type="EMBL" id="MU393442">
    <property type="protein sequence ID" value="KAI4868009.1"/>
    <property type="molecule type" value="Genomic_DNA"/>
</dbReference>
<evidence type="ECO:0000313" key="2">
    <source>
        <dbReference type="Proteomes" id="UP001497700"/>
    </source>
</evidence>
<accession>A0ACB9Z9E3</accession>
<protein>
    <submittedName>
        <fullName evidence="1">Necrosis-inducing factor-domain-containing protein</fullName>
    </submittedName>
</protein>
<name>A0ACB9Z9E3_9PEZI</name>
<comment type="caution">
    <text evidence="1">The sequence shown here is derived from an EMBL/GenBank/DDBJ whole genome shotgun (WGS) entry which is preliminary data.</text>
</comment>
<reference evidence="1 2" key="1">
    <citation type="journal article" date="2022" name="New Phytol.">
        <title>Ecological generalism drives hyperdiversity of secondary metabolite gene clusters in xylarialean endophytes.</title>
        <authorList>
            <person name="Franco M.E.E."/>
            <person name="Wisecaver J.H."/>
            <person name="Arnold A.E."/>
            <person name="Ju Y.M."/>
            <person name="Slot J.C."/>
            <person name="Ahrendt S."/>
            <person name="Moore L.P."/>
            <person name="Eastman K.E."/>
            <person name="Scott K."/>
            <person name="Konkel Z."/>
            <person name="Mondo S.J."/>
            <person name="Kuo A."/>
            <person name="Hayes R.D."/>
            <person name="Haridas S."/>
            <person name="Andreopoulos B."/>
            <person name="Riley R."/>
            <person name="LaButti K."/>
            <person name="Pangilinan J."/>
            <person name="Lipzen A."/>
            <person name="Amirebrahimi M."/>
            <person name="Yan J."/>
            <person name="Adam C."/>
            <person name="Keymanesh K."/>
            <person name="Ng V."/>
            <person name="Louie K."/>
            <person name="Northen T."/>
            <person name="Drula E."/>
            <person name="Henrissat B."/>
            <person name="Hsieh H.M."/>
            <person name="Youens-Clark K."/>
            <person name="Lutzoni F."/>
            <person name="Miadlikowska J."/>
            <person name="Eastwood D.C."/>
            <person name="Hamelin R.C."/>
            <person name="Grigoriev I.V."/>
            <person name="U'Ren J.M."/>
        </authorList>
    </citation>
    <scope>NUCLEOTIDE SEQUENCE [LARGE SCALE GENOMIC DNA]</scope>
    <source>
        <strain evidence="1 2">CBS 119005</strain>
    </source>
</reference>
<gene>
    <name evidence="1" type="ORF">F4820DRAFT_411994</name>
</gene>
<evidence type="ECO:0000313" key="1">
    <source>
        <dbReference type="EMBL" id="KAI4868009.1"/>
    </source>
</evidence>
<organism evidence="1 2">
    <name type="scientific">Hypoxylon rubiginosum</name>
    <dbReference type="NCBI Taxonomy" id="110542"/>
    <lineage>
        <taxon>Eukaryota</taxon>
        <taxon>Fungi</taxon>
        <taxon>Dikarya</taxon>
        <taxon>Ascomycota</taxon>
        <taxon>Pezizomycotina</taxon>
        <taxon>Sordariomycetes</taxon>
        <taxon>Xylariomycetidae</taxon>
        <taxon>Xylariales</taxon>
        <taxon>Hypoxylaceae</taxon>
        <taxon>Hypoxylon</taxon>
    </lineage>
</organism>
<proteinExistence type="predicted"/>
<dbReference type="Proteomes" id="UP001497700">
    <property type="component" value="Unassembled WGS sequence"/>
</dbReference>